<dbReference type="InterPro" id="IPR026881">
    <property type="entry name" value="WYL_dom"/>
</dbReference>
<feature type="domain" description="WCX" evidence="3">
    <location>
        <begin position="245"/>
        <end position="319"/>
    </location>
</feature>
<evidence type="ECO:0000259" key="2">
    <source>
        <dbReference type="Pfam" id="PF13280"/>
    </source>
</evidence>
<dbReference type="PROSITE" id="PS52050">
    <property type="entry name" value="WYL"/>
    <property type="match status" value="1"/>
</dbReference>
<feature type="domain" description="WYL" evidence="2">
    <location>
        <begin position="146"/>
        <end position="213"/>
    </location>
</feature>
<proteinExistence type="predicted"/>
<dbReference type="PANTHER" id="PTHR34580:SF3">
    <property type="entry name" value="PROTEIN PAFB"/>
    <property type="match status" value="1"/>
</dbReference>
<dbReference type="Proteomes" id="UP000244902">
    <property type="component" value="Chromosome"/>
</dbReference>
<evidence type="ECO:0000256" key="1">
    <source>
        <dbReference type="SAM" id="MobiDB-lite"/>
    </source>
</evidence>
<dbReference type="RefSeq" id="WP_108975547.1">
    <property type="nucleotide sequence ID" value="NZ_CP022188.1"/>
</dbReference>
<sequence length="348" mass="39695">MSQTDRIVSIRRLFSERRLVSRAMLLETLEVSLATLKRDLAFLRNNMNTPIVFDHEHDAYRIDPTQTTGAQFELPGMWFSDKEIHALLTMQHLLANLDPGGLLAPHVAPLIERLNKLLGAADNPADEIRRRVLIVGIGKRSMKLAHFENIGAALLRRKRLRIRYYARGKDEENEREISPQRLVHYRENWYLDAWCHLRGALRNFAVDSIRSVNLLDRAADDIPSKTLDTVLGPGYGIFAGDQLQWARLRFSAERSRWVASEHWHPDQRGTFEADGRYVLEVPYADHRELMMDVLKHGRHCEVLGPEGLRAQVRTEIGAMIAAAEEPSSGSLHEPEHVQDIASLDQPGD</sequence>
<dbReference type="InterPro" id="IPR057727">
    <property type="entry name" value="WCX_dom"/>
</dbReference>
<feature type="region of interest" description="Disordered" evidence="1">
    <location>
        <begin position="324"/>
        <end position="348"/>
    </location>
</feature>
<dbReference type="OrthoDB" id="8555652at2"/>
<organism evidence="4 5">
    <name type="scientific">Parazoarcus communis</name>
    <dbReference type="NCBI Taxonomy" id="41977"/>
    <lineage>
        <taxon>Bacteria</taxon>
        <taxon>Pseudomonadati</taxon>
        <taxon>Pseudomonadota</taxon>
        <taxon>Betaproteobacteria</taxon>
        <taxon>Rhodocyclales</taxon>
        <taxon>Zoogloeaceae</taxon>
        <taxon>Parazoarcus</taxon>
    </lineage>
</organism>
<name>A0A2U8H5N8_9RHOO</name>
<dbReference type="Pfam" id="PF13280">
    <property type="entry name" value="WYL"/>
    <property type="match status" value="1"/>
</dbReference>
<evidence type="ECO:0000313" key="4">
    <source>
        <dbReference type="EMBL" id="AWI81277.1"/>
    </source>
</evidence>
<gene>
    <name evidence="4" type="ORF">CEW87_19040</name>
</gene>
<evidence type="ECO:0000259" key="3">
    <source>
        <dbReference type="Pfam" id="PF25583"/>
    </source>
</evidence>
<dbReference type="Pfam" id="PF25583">
    <property type="entry name" value="WCX"/>
    <property type="match status" value="1"/>
</dbReference>
<accession>A0A2U8H5N8</accession>
<dbReference type="InterPro" id="IPR051534">
    <property type="entry name" value="CBASS_pafABC_assoc_protein"/>
</dbReference>
<dbReference type="EMBL" id="CP022188">
    <property type="protein sequence ID" value="AWI81277.1"/>
    <property type="molecule type" value="Genomic_DNA"/>
</dbReference>
<evidence type="ECO:0000313" key="5">
    <source>
        <dbReference type="Proteomes" id="UP000244902"/>
    </source>
</evidence>
<dbReference type="AlphaFoldDB" id="A0A2U8H5N8"/>
<reference evidence="4 5" key="1">
    <citation type="submission" date="2017-06" db="EMBL/GenBank/DDBJ databases">
        <title>Azoarcus sp. TSNA42 complete genome sequence.</title>
        <authorList>
            <person name="Woo J.-H."/>
            <person name="Kim H.-S."/>
        </authorList>
    </citation>
    <scope>NUCLEOTIDE SEQUENCE [LARGE SCALE GENOMIC DNA]</scope>
    <source>
        <strain evidence="4 5">TSNA42</strain>
    </source>
</reference>
<protein>
    <submittedName>
        <fullName evidence="4">Transcriptional regulator</fullName>
    </submittedName>
</protein>
<dbReference type="PANTHER" id="PTHR34580">
    <property type="match status" value="1"/>
</dbReference>